<dbReference type="InterPro" id="IPR008984">
    <property type="entry name" value="SMAD_FHA_dom_sf"/>
</dbReference>
<protein>
    <submittedName>
        <fullName evidence="4">FHA domain-containing protein</fullName>
    </submittedName>
</protein>
<feature type="region of interest" description="Disordered" evidence="2">
    <location>
        <begin position="480"/>
        <end position="499"/>
    </location>
</feature>
<dbReference type="Pfam" id="PF00498">
    <property type="entry name" value="FHA"/>
    <property type="match status" value="1"/>
</dbReference>
<feature type="compositionally biased region" description="Pro residues" evidence="2">
    <location>
        <begin position="259"/>
        <end position="286"/>
    </location>
</feature>
<dbReference type="PROSITE" id="PS50006">
    <property type="entry name" value="FHA_DOMAIN"/>
    <property type="match status" value="1"/>
</dbReference>
<feature type="compositionally biased region" description="Pro residues" evidence="2">
    <location>
        <begin position="330"/>
        <end position="340"/>
    </location>
</feature>
<keyword evidence="1" id="KW-0597">Phosphoprotein</keyword>
<evidence type="ECO:0000256" key="1">
    <source>
        <dbReference type="ARBA" id="ARBA00022553"/>
    </source>
</evidence>
<feature type="domain" description="FHA" evidence="3">
    <location>
        <begin position="470"/>
        <end position="527"/>
    </location>
</feature>
<sequence length="567" mass="58885">MTEQGVGVVRPLPGEGVVAHVNGLLLVCAAAEQPVEELLGALNETATTGGDGRALARRVAQVLARAMDRSIGGEPVTCAVAGPAGGGVAVLVSGAALAVVSGGPDGEVRLAGRDALTWTDRLVNGPVTRIELRLPGAGQAGPYARLDGGVVGGAGIECDFSQSGELAFPPLPPRPPHGQPYQPPAPGLPEPISPREPLVPPPPMPPGPVPPAVPPEPGLAPPYPSQPPQPVSSPYLPQPSQPLAPPPPISDPASSGPFGPLPPYLGTPQPDQQPPLPESVPGPVSGPQPVQEPGQDPHPLYDTGPDLPQPYDRPGGEDRPRQDAGGAPFEPAPPYEPPAYDPTAFDGPAFEGPGFDGPAFEKSGFEKSGFEGPGFEGSAYEPAAHAAPAAQEEDAGEATQLDVTPERDSRPMVYGVDCTNDHFNDPRATYCSICGVPIDQRAVVPYKGPRPQLGVLQLDDGMSLPLDGDYVLGRDPERAAEVQSGEARPARVTSPDGSVSRRHLRVFLENWDVNLLDLGSVNGTQIQPPGDPNFYDIPPNEPVPILPGTTVRVGVSRTMRYEGLRNA</sequence>
<dbReference type="Gene3D" id="2.60.200.20">
    <property type="match status" value="1"/>
</dbReference>
<evidence type="ECO:0000256" key="2">
    <source>
        <dbReference type="SAM" id="MobiDB-lite"/>
    </source>
</evidence>
<evidence type="ECO:0000313" key="5">
    <source>
        <dbReference type="Proteomes" id="UP000674234"/>
    </source>
</evidence>
<feature type="region of interest" description="Disordered" evidence="2">
    <location>
        <begin position="163"/>
        <end position="409"/>
    </location>
</feature>
<evidence type="ECO:0000259" key="3">
    <source>
        <dbReference type="PROSITE" id="PS50006"/>
    </source>
</evidence>
<dbReference type="RefSeq" id="WP_210154970.1">
    <property type="nucleotide sequence ID" value="NZ_JAFCNB010000003.1"/>
</dbReference>
<evidence type="ECO:0000313" key="4">
    <source>
        <dbReference type="EMBL" id="MBP2703672.1"/>
    </source>
</evidence>
<comment type="caution">
    <text evidence="4">The sequence shown here is derived from an EMBL/GenBank/DDBJ whole genome shotgun (WGS) entry which is preliminary data.</text>
</comment>
<feature type="compositionally biased region" description="Low complexity" evidence="2">
    <location>
        <begin position="376"/>
        <end position="390"/>
    </location>
</feature>
<name>A0A940WI60_9ACTN</name>
<dbReference type="Proteomes" id="UP000674234">
    <property type="component" value="Unassembled WGS sequence"/>
</dbReference>
<feature type="compositionally biased region" description="Pro residues" evidence="2">
    <location>
        <begin position="169"/>
        <end position="250"/>
    </location>
</feature>
<keyword evidence="5" id="KW-1185">Reference proteome</keyword>
<organism evidence="4 5">
    <name type="scientific">Microbispora oryzae</name>
    <dbReference type="NCBI Taxonomy" id="2806554"/>
    <lineage>
        <taxon>Bacteria</taxon>
        <taxon>Bacillati</taxon>
        <taxon>Actinomycetota</taxon>
        <taxon>Actinomycetes</taxon>
        <taxon>Streptosporangiales</taxon>
        <taxon>Streptosporangiaceae</taxon>
        <taxon>Microbispora</taxon>
    </lineage>
</organism>
<proteinExistence type="predicted"/>
<dbReference type="SUPFAM" id="SSF49879">
    <property type="entry name" value="SMAD/FHA domain"/>
    <property type="match status" value="1"/>
</dbReference>
<dbReference type="InterPro" id="IPR000253">
    <property type="entry name" value="FHA_dom"/>
</dbReference>
<reference evidence="4" key="1">
    <citation type="submission" date="2021-02" db="EMBL/GenBank/DDBJ databases">
        <title>Draft genome sequence of Microbispora sp. RL4-1S isolated from rice leaves in Thailand.</title>
        <authorList>
            <person name="Muangham S."/>
            <person name="Duangmal K."/>
        </authorList>
    </citation>
    <scope>NUCLEOTIDE SEQUENCE</scope>
    <source>
        <strain evidence="4">RL4-1S</strain>
    </source>
</reference>
<dbReference type="AlphaFoldDB" id="A0A940WI60"/>
<gene>
    <name evidence="4" type="ORF">JOL79_07640</name>
</gene>
<dbReference type="EMBL" id="JAFCNB010000003">
    <property type="protein sequence ID" value="MBP2703672.1"/>
    <property type="molecule type" value="Genomic_DNA"/>
</dbReference>
<accession>A0A940WI60</accession>